<gene>
    <name evidence="1" type="ORF">L6164_013182</name>
</gene>
<evidence type="ECO:0000313" key="2">
    <source>
        <dbReference type="Proteomes" id="UP000828941"/>
    </source>
</evidence>
<reference evidence="1 2" key="1">
    <citation type="journal article" date="2022" name="DNA Res.">
        <title>Chromosomal-level genome assembly of the orchid tree Bauhinia variegata (Leguminosae; Cercidoideae) supports the allotetraploid origin hypothesis of Bauhinia.</title>
        <authorList>
            <person name="Zhong Y."/>
            <person name="Chen Y."/>
            <person name="Zheng D."/>
            <person name="Pang J."/>
            <person name="Liu Y."/>
            <person name="Luo S."/>
            <person name="Meng S."/>
            <person name="Qian L."/>
            <person name="Wei D."/>
            <person name="Dai S."/>
            <person name="Zhou R."/>
        </authorList>
    </citation>
    <scope>NUCLEOTIDE SEQUENCE [LARGE SCALE GENOMIC DNA]</scope>
    <source>
        <strain evidence="1">BV-YZ2020</strain>
    </source>
</reference>
<name>A0ACB9PCM4_BAUVA</name>
<evidence type="ECO:0000313" key="1">
    <source>
        <dbReference type="EMBL" id="KAI4346101.1"/>
    </source>
</evidence>
<protein>
    <submittedName>
        <fullName evidence="1">Uncharacterized protein</fullName>
    </submittedName>
</protein>
<dbReference type="EMBL" id="CM039430">
    <property type="protein sequence ID" value="KAI4346101.1"/>
    <property type="molecule type" value="Genomic_DNA"/>
</dbReference>
<organism evidence="1 2">
    <name type="scientific">Bauhinia variegata</name>
    <name type="common">Purple orchid tree</name>
    <name type="synonym">Phanera variegata</name>
    <dbReference type="NCBI Taxonomy" id="167791"/>
    <lineage>
        <taxon>Eukaryota</taxon>
        <taxon>Viridiplantae</taxon>
        <taxon>Streptophyta</taxon>
        <taxon>Embryophyta</taxon>
        <taxon>Tracheophyta</taxon>
        <taxon>Spermatophyta</taxon>
        <taxon>Magnoliopsida</taxon>
        <taxon>eudicotyledons</taxon>
        <taxon>Gunneridae</taxon>
        <taxon>Pentapetalae</taxon>
        <taxon>rosids</taxon>
        <taxon>fabids</taxon>
        <taxon>Fabales</taxon>
        <taxon>Fabaceae</taxon>
        <taxon>Cercidoideae</taxon>
        <taxon>Cercideae</taxon>
        <taxon>Bauhiniinae</taxon>
        <taxon>Bauhinia</taxon>
    </lineage>
</organism>
<accession>A0ACB9PCM4</accession>
<comment type="caution">
    <text evidence="1">The sequence shown here is derived from an EMBL/GenBank/DDBJ whole genome shotgun (WGS) entry which is preliminary data.</text>
</comment>
<dbReference type="Proteomes" id="UP000828941">
    <property type="component" value="Chromosome 5"/>
</dbReference>
<proteinExistence type="predicted"/>
<sequence length="204" mass="23676">MNLIEMWGYCAEPKHRLLVYEYMENGSLAGNLMSNTLDWKKMYDISLGMARGLAYLHEECLDWILHCDIKSQNILLDSNYQPKIADFGLYKLQNRNNLNNSSFSMIRGTRDDNWKELNNGFQNVSGVEEPHGRLVTWVREKRNQRFEMASWVEEIIAPVIEANYDINIMETLASVALDCVEEDRDSRPTMSQVVELLQSIDNDS</sequence>
<keyword evidence="2" id="KW-1185">Reference proteome</keyword>